<sequence>MVVAVAVAVVDPHGTAAVWCVCRGSASGGEHDDPDPRHHHRVRGVERDGVAVQHGRQGRVRPGVRGDGEQRLPLRRPRRAPPLRGLRQLGARGPAPVPPRRPRLPRRRRPPDRARRRRALPLRLGPRLPDDRRRRARRLLLME</sequence>
<dbReference type="AlphaFoldDB" id="B4FG72"/>
<reference evidence="2" key="1">
    <citation type="journal article" date="2009" name="PLoS Genet.">
        <title>Sequencing, mapping, and analysis of 27,455 maize full-length cDNAs.</title>
        <authorList>
            <person name="Soderlund C."/>
            <person name="Descour A."/>
            <person name="Kudrna D."/>
            <person name="Bomhoff M."/>
            <person name="Boyd L."/>
            <person name="Currie J."/>
            <person name="Angelova A."/>
            <person name="Collura K."/>
            <person name="Wissotski M."/>
            <person name="Ashley E."/>
            <person name="Morrow D."/>
            <person name="Fernandes J."/>
            <person name="Walbot V."/>
            <person name="Yu Y."/>
        </authorList>
    </citation>
    <scope>NUCLEOTIDE SEQUENCE</scope>
    <source>
        <strain evidence="2">B73</strain>
    </source>
</reference>
<feature type="compositionally biased region" description="Low complexity" evidence="1">
    <location>
        <begin position="52"/>
        <end position="63"/>
    </location>
</feature>
<proteinExistence type="evidence at transcript level"/>
<evidence type="ECO:0000313" key="2">
    <source>
        <dbReference type="EMBL" id="ACF81115.1"/>
    </source>
</evidence>
<feature type="region of interest" description="Disordered" evidence="1">
    <location>
        <begin position="27"/>
        <end position="129"/>
    </location>
</feature>
<feature type="compositionally biased region" description="Basic residues" evidence="1">
    <location>
        <begin position="100"/>
        <end position="120"/>
    </location>
</feature>
<name>B4FG72_MAIZE</name>
<dbReference type="RefSeq" id="NP_001132317.1">
    <property type="nucleotide sequence ID" value="NM_001138845.1"/>
</dbReference>
<feature type="compositionally biased region" description="Low complexity" evidence="1">
    <location>
        <begin position="82"/>
        <end position="94"/>
    </location>
</feature>
<evidence type="ECO:0000256" key="1">
    <source>
        <dbReference type="SAM" id="MobiDB-lite"/>
    </source>
</evidence>
<accession>B4FG72</accession>
<dbReference type="OrthoDB" id="603213at2759"/>
<dbReference type="EMBL" id="BT036110">
    <property type="protein sequence ID" value="ACF81115.1"/>
    <property type="molecule type" value="mRNA"/>
</dbReference>
<organism evidence="2">
    <name type="scientific">Zea mays</name>
    <name type="common">Maize</name>
    <dbReference type="NCBI Taxonomy" id="4577"/>
    <lineage>
        <taxon>Eukaryota</taxon>
        <taxon>Viridiplantae</taxon>
        <taxon>Streptophyta</taxon>
        <taxon>Embryophyta</taxon>
        <taxon>Tracheophyta</taxon>
        <taxon>Spermatophyta</taxon>
        <taxon>Magnoliopsida</taxon>
        <taxon>Liliopsida</taxon>
        <taxon>Poales</taxon>
        <taxon>Poaceae</taxon>
        <taxon>PACMAD clade</taxon>
        <taxon>Panicoideae</taxon>
        <taxon>Andropogonodae</taxon>
        <taxon>Andropogoneae</taxon>
        <taxon>Tripsacinae</taxon>
        <taxon>Zea</taxon>
    </lineage>
</organism>
<dbReference type="GeneID" id="100193759"/>
<dbReference type="KEGG" id="zma:100193759"/>
<protein>
    <submittedName>
        <fullName evidence="2">Uncharacterized protein</fullName>
    </submittedName>
</protein>